<feature type="active site" description="Proton donor" evidence="1">
    <location>
        <position position="128"/>
    </location>
</feature>
<proteinExistence type="predicted"/>
<organism evidence="3 4">
    <name type="scientific">Stylonychia lemnae</name>
    <name type="common">Ciliate</name>
    <dbReference type="NCBI Taxonomy" id="5949"/>
    <lineage>
        <taxon>Eukaryota</taxon>
        <taxon>Sar</taxon>
        <taxon>Alveolata</taxon>
        <taxon>Ciliophora</taxon>
        <taxon>Intramacronucleata</taxon>
        <taxon>Spirotrichea</taxon>
        <taxon>Stichotrichia</taxon>
        <taxon>Sporadotrichida</taxon>
        <taxon>Oxytrichidae</taxon>
        <taxon>Stylonychinae</taxon>
        <taxon>Stylonychia</taxon>
    </lineage>
</organism>
<dbReference type="AlphaFoldDB" id="A0A078A4F0"/>
<evidence type="ECO:0000313" key="3">
    <source>
        <dbReference type="EMBL" id="CDW75644.1"/>
    </source>
</evidence>
<evidence type="ECO:0000256" key="2">
    <source>
        <dbReference type="PROSITE-ProRule" id="PRU00607"/>
    </source>
</evidence>
<keyword evidence="3" id="KW-0378">Hydrolase</keyword>
<evidence type="ECO:0000313" key="4">
    <source>
        <dbReference type="Proteomes" id="UP000039865"/>
    </source>
</evidence>
<gene>
    <name evidence="3" type="primary">Contig5196.g5568</name>
    <name evidence="3" type="ORF">STYLEM_4636</name>
</gene>
<dbReference type="InParanoid" id="A0A078A4F0"/>
<reference evidence="3 4" key="1">
    <citation type="submission" date="2014-06" db="EMBL/GenBank/DDBJ databases">
        <authorList>
            <person name="Swart Estienne"/>
        </authorList>
    </citation>
    <scope>NUCLEOTIDE SEQUENCE [LARGE SCALE GENOMIC DNA]</scope>
    <source>
        <strain evidence="3 4">130c</strain>
    </source>
</reference>
<dbReference type="Proteomes" id="UP000039865">
    <property type="component" value="Unassembled WGS sequence"/>
</dbReference>
<accession>A0A078A4F0</accession>
<dbReference type="PROSITE" id="PS51275">
    <property type="entry name" value="PEPTIDASE_C26_GGH"/>
    <property type="match status" value="1"/>
</dbReference>
<dbReference type="GO" id="GO:0046900">
    <property type="term" value="P:tetrahydrofolylpolyglutamate metabolic process"/>
    <property type="evidence" value="ECO:0007669"/>
    <property type="project" value="TreeGrafter"/>
</dbReference>
<dbReference type="EMBL" id="CCKQ01004484">
    <property type="protein sequence ID" value="CDW75644.1"/>
    <property type="molecule type" value="Genomic_DNA"/>
</dbReference>
<dbReference type="GO" id="GO:0034722">
    <property type="term" value="F:gamma-glutamyl-peptidase activity"/>
    <property type="evidence" value="ECO:0007669"/>
    <property type="project" value="TreeGrafter"/>
</dbReference>
<dbReference type="GO" id="GO:0005773">
    <property type="term" value="C:vacuole"/>
    <property type="evidence" value="ECO:0007669"/>
    <property type="project" value="TreeGrafter"/>
</dbReference>
<name>A0A078A4F0_STYLE</name>
<dbReference type="OrthoDB" id="64220at2759"/>
<comment type="caution">
    <text evidence="2">Lacks conserved residue(s) required for the propagation of feature annotation.</text>
</comment>
<dbReference type="SUPFAM" id="SSF52317">
    <property type="entry name" value="Class I glutamine amidotransferase-like"/>
    <property type="match status" value="1"/>
</dbReference>
<dbReference type="Gene3D" id="3.40.50.880">
    <property type="match status" value="1"/>
</dbReference>
<sequence length="202" mass="23839">MQILLNINENHILEPQNETLAKLAKVNGVLFPGGDGDYLEYGSMSLEFVQDPRHTKMFNWLGEEAFLFENYNMTYNAHHQGMNPEKFKSDKGLSEIFHHTAISYMPDGRPFVASVESDKYPFFGTQFHPEKAARVYREDLYIDHSWLSINLNKHFAEYFVYQTRQNPNNYGTYSETQRDIIQNYDLIVSDQWFDTVYVFKQF</sequence>
<dbReference type="PANTHER" id="PTHR11315">
    <property type="entry name" value="PROTEASE FAMILY C26 GAMMA-GLUTAMYL HYDROLASE"/>
    <property type="match status" value="1"/>
</dbReference>
<protein>
    <submittedName>
        <fullName evidence="3">Gamma-glutamyl hydrolase a-like</fullName>
    </submittedName>
</protein>
<dbReference type="PROSITE" id="PS51273">
    <property type="entry name" value="GATASE_TYPE_1"/>
    <property type="match status" value="1"/>
</dbReference>
<evidence type="ECO:0000256" key="1">
    <source>
        <dbReference type="PIRSR" id="PIRSR615527-1"/>
    </source>
</evidence>
<dbReference type="InterPro" id="IPR015527">
    <property type="entry name" value="Pept_C26_g-glut_hydrolase"/>
</dbReference>
<keyword evidence="4" id="KW-1185">Reference proteome</keyword>
<dbReference type="InterPro" id="IPR029062">
    <property type="entry name" value="Class_I_gatase-like"/>
</dbReference>
<dbReference type="PANTHER" id="PTHR11315:SF0">
    <property type="entry name" value="FOLATE GAMMA-GLUTAMYL HYDROLASE"/>
    <property type="match status" value="1"/>
</dbReference>